<dbReference type="STRING" id="333138.LQ50_06045"/>
<comment type="similarity">
    <text evidence="2 8">Belongs to the peptidase A24 family.</text>
</comment>
<dbReference type="Gene3D" id="1.20.120.1220">
    <property type="match status" value="1"/>
</dbReference>
<evidence type="ECO:0000256" key="3">
    <source>
        <dbReference type="ARBA" id="ARBA00022475"/>
    </source>
</evidence>
<keyword evidence="9" id="KW-0378">Hydrolase</keyword>
<dbReference type="GO" id="GO:0008168">
    <property type="term" value="F:methyltransferase activity"/>
    <property type="evidence" value="ECO:0007669"/>
    <property type="project" value="UniProtKB-KW"/>
</dbReference>
<evidence type="ECO:0000256" key="9">
    <source>
        <dbReference type="RuleBase" id="RU003794"/>
    </source>
</evidence>
<dbReference type="Proteomes" id="UP000030832">
    <property type="component" value="Unassembled WGS sequence"/>
</dbReference>
<evidence type="ECO:0000256" key="8">
    <source>
        <dbReference type="RuleBase" id="RU003793"/>
    </source>
</evidence>
<dbReference type="PANTHER" id="PTHR30487:SF0">
    <property type="entry name" value="PREPILIN LEADER PEPTIDASE_N-METHYLTRANSFERASE-RELATED"/>
    <property type="match status" value="1"/>
</dbReference>
<reference evidence="13 14" key="1">
    <citation type="submission" date="2014-09" db="EMBL/GenBank/DDBJ databases">
        <title>Genome sequencing and annotation of Bacillus Okhensis strain Kh10-101T.</title>
        <authorList>
            <person name="Prakash J.S."/>
        </authorList>
    </citation>
    <scope>NUCLEOTIDE SEQUENCE [LARGE SCALE GENOMIC DNA]</scope>
    <source>
        <strain evidence="14">Kh10-101T</strain>
    </source>
</reference>
<dbReference type="Pfam" id="PF06750">
    <property type="entry name" value="A24_N_bact"/>
    <property type="match status" value="1"/>
</dbReference>
<evidence type="ECO:0000259" key="12">
    <source>
        <dbReference type="Pfam" id="PF06750"/>
    </source>
</evidence>
<dbReference type="AlphaFoldDB" id="A0A0B0IEF3"/>
<evidence type="ECO:0000256" key="4">
    <source>
        <dbReference type="ARBA" id="ARBA00022519"/>
    </source>
</evidence>
<dbReference type="EC" id="2.1.1.-" evidence="9"/>
<feature type="transmembrane region" description="Helical" evidence="10">
    <location>
        <begin position="127"/>
        <end position="145"/>
    </location>
</feature>
<evidence type="ECO:0000256" key="2">
    <source>
        <dbReference type="ARBA" id="ARBA00005801"/>
    </source>
</evidence>
<dbReference type="InterPro" id="IPR050882">
    <property type="entry name" value="Prepilin_peptidase/N-MTase"/>
</dbReference>
<keyword evidence="9" id="KW-0489">Methyltransferase</keyword>
<keyword evidence="6 10" id="KW-1133">Transmembrane helix</keyword>
<comment type="caution">
    <text evidence="13">The sequence shown here is derived from an EMBL/GenBank/DDBJ whole genome shotgun (WGS) entry which is preliminary data.</text>
</comment>
<feature type="transmembrane region" description="Helical" evidence="10">
    <location>
        <begin position="100"/>
        <end position="120"/>
    </location>
</feature>
<dbReference type="EC" id="3.4.23.43" evidence="9"/>
<dbReference type="InterPro" id="IPR014032">
    <property type="entry name" value="Peptidase_A24A_bac"/>
</dbReference>
<dbReference type="OrthoDB" id="9789291at2"/>
<feature type="transmembrane region" description="Helical" evidence="10">
    <location>
        <begin position="180"/>
        <end position="213"/>
    </location>
</feature>
<keyword evidence="5 9" id="KW-0812">Transmembrane</keyword>
<comment type="function">
    <text evidence="9">Plays an essential role in type IV pili and type II pseudopili formation by proteolytically removing the leader sequence from substrate proteins and subsequently monomethylating the alpha-amino group of the newly exposed N-terminal phenylalanine.</text>
</comment>
<comment type="subcellular location">
    <subcellularLocation>
        <location evidence="1">Cell inner membrane</location>
        <topology evidence="1">Multi-pass membrane protein</topology>
    </subcellularLocation>
    <subcellularLocation>
        <location evidence="9">Cell membrane</location>
        <topology evidence="9">Multi-pass membrane protein</topology>
    </subcellularLocation>
</comment>
<dbReference type="InterPro" id="IPR000045">
    <property type="entry name" value="Prepilin_IV_endopep_pep"/>
</dbReference>
<feature type="transmembrane region" description="Helical" evidence="10">
    <location>
        <begin position="6"/>
        <end position="27"/>
    </location>
</feature>
<comment type="catalytic activity">
    <reaction evidence="9">
        <text>Typically cleaves a -Gly-|-Phe- bond to release an N-terminal, basic peptide of 5-8 residues from type IV prepilin, and then N-methylates the new N-terminal amino group, the methyl donor being S-adenosyl-L-methionine.</text>
        <dbReference type="EC" id="3.4.23.43"/>
    </reaction>
</comment>
<evidence type="ECO:0000256" key="6">
    <source>
        <dbReference type="ARBA" id="ARBA00022989"/>
    </source>
</evidence>
<organism evidence="13 14">
    <name type="scientific">Halalkalibacter okhensis</name>
    <dbReference type="NCBI Taxonomy" id="333138"/>
    <lineage>
        <taxon>Bacteria</taxon>
        <taxon>Bacillati</taxon>
        <taxon>Bacillota</taxon>
        <taxon>Bacilli</taxon>
        <taxon>Bacillales</taxon>
        <taxon>Bacillaceae</taxon>
        <taxon>Halalkalibacter</taxon>
    </lineage>
</organism>
<keyword evidence="9" id="KW-0645">Protease</keyword>
<evidence type="ECO:0000256" key="7">
    <source>
        <dbReference type="ARBA" id="ARBA00023136"/>
    </source>
</evidence>
<keyword evidence="3" id="KW-1003">Cell membrane</keyword>
<keyword evidence="9" id="KW-0511">Multifunctional enzyme</keyword>
<keyword evidence="14" id="KW-1185">Reference proteome</keyword>
<dbReference type="PANTHER" id="PTHR30487">
    <property type="entry name" value="TYPE 4 PREPILIN-LIKE PROTEINS LEADER PEPTIDE-PROCESSING ENZYME"/>
    <property type="match status" value="1"/>
</dbReference>
<feature type="transmembrane region" description="Helical" evidence="10">
    <location>
        <begin position="75"/>
        <end position="94"/>
    </location>
</feature>
<dbReference type="EMBL" id="JRJU01000005">
    <property type="protein sequence ID" value="KHF40948.1"/>
    <property type="molecule type" value="Genomic_DNA"/>
</dbReference>
<keyword evidence="4" id="KW-0997">Cell inner membrane</keyword>
<gene>
    <name evidence="13" type="ORF">LQ50_06045</name>
</gene>
<feature type="transmembrane region" description="Helical" evidence="10">
    <location>
        <begin position="151"/>
        <end position="168"/>
    </location>
</feature>
<evidence type="ECO:0000256" key="1">
    <source>
        <dbReference type="ARBA" id="ARBA00004429"/>
    </source>
</evidence>
<accession>A0A0B0IEF3</accession>
<dbReference type="Pfam" id="PF01478">
    <property type="entry name" value="Peptidase_A24"/>
    <property type="match status" value="1"/>
</dbReference>
<dbReference type="RefSeq" id="WP_034626966.1">
    <property type="nucleotide sequence ID" value="NZ_JRJU01000005.1"/>
</dbReference>
<proteinExistence type="inferred from homology"/>
<dbReference type="PRINTS" id="PR00864">
    <property type="entry name" value="PREPILNPTASE"/>
</dbReference>
<evidence type="ECO:0000256" key="10">
    <source>
        <dbReference type="SAM" id="Phobius"/>
    </source>
</evidence>
<feature type="domain" description="Prepilin peptidase A24 N-terminal" evidence="12">
    <location>
        <begin position="11"/>
        <end position="93"/>
    </location>
</feature>
<dbReference type="eggNOG" id="COG1989">
    <property type="taxonomic scope" value="Bacteria"/>
</dbReference>
<name>A0A0B0IEF3_9BACI</name>
<dbReference type="GO" id="GO:0004190">
    <property type="term" value="F:aspartic-type endopeptidase activity"/>
    <property type="evidence" value="ECO:0007669"/>
    <property type="project" value="UniProtKB-EC"/>
</dbReference>
<keyword evidence="7 10" id="KW-0472">Membrane</keyword>
<feature type="domain" description="Prepilin type IV endopeptidase peptidase" evidence="11">
    <location>
        <begin position="104"/>
        <end position="208"/>
    </location>
</feature>
<feature type="transmembrane region" description="Helical" evidence="10">
    <location>
        <begin position="225"/>
        <end position="248"/>
    </location>
</feature>
<keyword evidence="9" id="KW-0808">Transferase</keyword>
<dbReference type="InterPro" id="IPR010627">
    <property type="entry name" value="Prepilin_pept_A24_N"/>
</dbReference>
<sequence>MMLLIYIYLFVLGMTFGSFYNVVGLRVPNGQSIVRPRSHCTVCRRDLGVIDLIPVVSYFFLKGRCRGCHQKVSPLYPFVEFMTGVLFVTSFLVFGWSLETIVSIVLMSLLVIIFVSDIRYMIIPDKVLLFFAPILLLLRVTIAPLDPWWDVVVGSVIGFTLLLLIAVASRGGMGGGDIKLFAVLGLVLGWQGTLLAFFFSCLYGAIIGGVGLLIGKVERRKPIPFGPFIVMGTITSYYFGSALVEWYMRLFL</sequence>
<evidence type="ECO:0000313" key="14">
    <source>
        <dbReference type="Proteomes" id="UP000030832"/>
    </source>
</evidence>
<dbReference type="GO" id="GO:0032259">
    <property type="term" value="P:methylation"/>
    <property type="evidence" value="ECO:0007669"/>
    <property type="project" value="UniProtKB-KW"/>
</dbReference>
<evidence type="ECO:0000313" key="13">
    <source>
        <dbReference type="EMBL" id="KHF40948.1"/>
    </source>
</evidence>
<dbReference type="GO" id="GO:0005886">
    <property type="term" value="C:plasma membrane"/>
    <property type="evidence" value="ECO:0007669"/>
    <property type="project" value="UniProtKB-SubCell"/>
</dbReference>
<evidence type="ECO:0000256" key="5">
    <source>
        <dbReference type="ARBA" id="ARBA00022692"/>
    </source>
</evidence>
<evidence type="ECO:0000259" key="11">
    <source>
        <dbReference type="Pfam" id="PF01478"/>
    </source>
</evidence>
<protein>
    <recommendedName>
        <fullName evidence="9">Prepilin leader peptidase/N-methyltransferase</fullName>
        <ecNumber evidence="9">2.1.1.-</ecNumber>
        <ecNumber evidence="9">3.4.23.43</ecNumber>
    </recommendedName>
</protein>
<dbReference type="GO" id="GO:0006465">
    <property type="term" value="P:signal peptide processing"/>
    <property type="evidence" value="ECO:0007669"/>
    <property type="project" value="TreeGrafter"/>
</dbReference>